<evidence type="ECO:0000256" key="2">
    <source>
        <dbReference type="ARBA" id="ARBA00022723"/>
    </source>
</evidence>
<accession>A0A947CUP6</accession>
<dbReference type="SUPFAM" id="SSF109854">
    <property type="entry name" value="DinB/YfiT-like putative metalloenzymes"/>
    <property type="match status" value="1"/>
</dbReference>
<feature type="binding site" evidence="3">
    <location>
        <position position="131"/>
    </location>
    <ligand>
        <name>a divalent metal cation</name>
        <dbReference type="ChEBI" id="CHEBI:60240"/>
    </ligand>
</feature>
<dbReference type="EMBL" id="JAHHQF010000038">
    <property type="protein sequence ID" value="MBT9281369.1"/>
    <property type="molecule type" value="Genomic_DNA"/>
</dbReference>
<comment type="similarity">
    <text evidence="1">Belongs to the DinB family.</text>
</comment>
<gene>
    <name evidence="4" type="ORF">KM312_01710</name>
</gene>
<comment type="caution">
    <text evidence="4">The sequence shown here is derived from an EMBL/GenBank/DDBJ whole genome shotgun (WGS) entry which is preliminary data.</text>
</comment>
<dbReference type="Gene3D" id="1.20.120.450">
    <property type="entry name" value="dinb family like domain"/>
    <property type="match status" value="1"/>
</dbReference>
<dbReference type="RefSeq" id="WP_273000697.1">
    <property type="nucleotide sequence ID" value="NZ_PEBV01000048.1"/>
</dbReference>
<evidence type="ECO:0000256" key="1">
    <source>
        <dbReference type="ARBA" id="ARBA00008635"/>
    </source>
</evidence>
<dbReference type="InterPro" id="IPR007837">
    <property type="entry name" value="DinB"/>
</dbReference>
<evidence type="ECO:0000256" key="3">
    <source>
        <dbReference type="PIRSR" id="PIRSR607837-1"/>
    </source>
</evidence>
<reference evidence="4" key="1">
    <citation type="journal article" date="2021" name="Microbiology">
        <title>Metagenomic Analysis of the Microbial Community in the Underground Coal Fire Area (Kemerovo Region, Russia) Revealed Predominance of Thermophilic Members of the Phyla Deinococcus-thermus, Aquificae, and Firmicutes.</title>
        <authorList>
            <person name="Kadnikov V."/>
            <person name="Mardanov A.V."/>
            <person name="Beletsky A.V."/>
            <person name="Karnachuk O.V."/>
            <person name="Ravin N.V."/>
        </authorList>
    </citation>
    <scope>NUCLEOTIDE SEQUENCE</scope>
    <source>
        <strain evidence="4">RBS10-49</strain>
    </source>
</reference>
<dbReference type="InterPro" id="IPR034660">
    <property type="entry name" value="DinB/YfiT-like"/>
</dbReference>
<protein>
    <submittedName>
        <fullName evidence="4">DinB family protein</fullName>
    </submittedName>
</protein>
<feature type="binding site" evidence="3">
    <location>
        <position position="127"/>
    </location>
    <ligand>
        <name>a divalent metal cation</name>
        <dbReference type="ChEBI" id="CHEBI:60240"/>
    </ligand>
</feature>
<keyword evidence="2 3" id="KW-0479">Metal-binding</keyword>
<proteinExistence type="inferred from homology"/>
<evidence type="ECO:0000313" key="4">
    <source>
        <dbReference type="EMBL" id="MBT9281369.1"/>
    </source>
</evidence>
<name>A0A947CUP6_HYDSH</name>
<evidence type="ECO:0000313" key="5">
    <source>
        <dbReference type="Proteomes" id="UP000748108"/>
    </source>
</evidence>
<dbReference type="GO" id="GO:0046872">
    <property type="term" value="F:metal ion binding"/>
    <property type="evidence" value="ECO:0007669"/>
    <property type="project" value="UniProtKB-KW"/>
</dbReference>
<dbReference type="AlphaFoldDB" id="A0A947CUP6"/>
<dbReference type="Pfam" id="PF05163">
    <property type="entry name" value="DinB"/>
    <property type="match status" value="1"/>
</dbReference>
<dbReference type="Proteomes" id="UP000748108">
    <property type="component" value="Unassembled WGS sequence"/>
</dbReference>
<sequence length="150" mass="17011">MDVKNLLLSQHSNVRQLTLEVAAAMPDERYEFTPWEGSFSFGDSLRHIASIEKALIQALRGGGWDWNQGVTRDAYPNRAAIEALLRESGEALREEISRMSNEAFTRPIASPWGDVTPAELLLLWLIHEAHHRGQLYVHLRLNGITPPTYH</sequence>
<feature type="binding site" evidence="3">
    <location>
        <position position="47"/>
    </location>
    <ligand>
        <name>a divalent metal cation</name>
        <dbReference type="ChEBI" id="CHEBI:60240"/>
    </ligand>
</feature>
<organism evidence="4 5">
    <name type="scientific">Hydrogenibacillus schlegelii</name>
    <name type="common">Bacillus schlegelii</name>
    <dbReference type="NCBI Taxonomy" id="1484"/>
    <lineage>
        <taxon>Bacteria</taxon>
        <taxon>Bacillati</taxon>
        <taxon>Bacillota</taxon>
        <taxon>Bacilli</taxon>
        <taxon>Bacillales</taxon>
        <taxon>Bacillales Family X. Incertae Sedis</taxon>
        <taxon>Hydrogenibacillus</taxon>
    </lineage>
</organism>